<dbReference type="InterPro" id="IPR037079">
    <property type="entry name" value="AF2212/PG0164-like_sf"/>
</dbReference>
<gene>
    <name evidence="1" type="ORF">SAMN00120144_1584</name>
</gene>
<name>A0A1W1VXT6_9BACT</name>
<dbReference type="RefSeq" id="WP_084446577.1">
    <property type="nucleotide sequence ID" value="NZ_FWWW01000076.1"/>
</dbReference>
<dbReference type="Pfam" id="PF08922">
    <property type="entry name" value="DUF1905"/>
    <property type="match status" value="1"/>
</dbReference>
<evidence type="ECO:0000313" key="1">
    <source>
        <dbReference type="EMBL" id="SMB97684.1"/>
    </source>
</evidence>
<dbReference type="InterPro" id="IPR015018">
    <property type="entry name" value="DUF1905"/>
</dbReference>
<proteinExistence type="predicted"/>
<reference evidence="1 2" key="1">
    <citation type="submission" date="2017-04" db="EMBL/GenBank/DDBJ databases">
        <authorList>
            <person name="Afonso C.L."/>
            <person name="Miller P.J."/>
            <person name="Scott M.A."/>
            <person name="Spackman E."/>
            <person name="Goraichik I."/>
            <person name="Dimitrov K.M."/>
            <person name="Suarez D.L."/>
            <person name="Swayne D.E."/>
        </authorList>
    </citation>
    <scope>NUCLEOTIDE SEQUENCE [LARGE SCALE GENOMIC DNA]</scope>
    <source>
        <strain evidence="1 2">DSM 11622</strain>
    </source>
</reference>
<dbReference type="AlphaFoldDB" id="A0A1W1VXT6"/>
<sequence>MTTPSPTAPEQTFDAQLELHRSDGGVFLTVPFNVEEIYGQRGTLHVRGTIDGFPFRLPLQPSPDGEHTLTVHKQIRNAIDKTWGQTVHIVLAPDTEESPLDIPEELTRSLVQNGLLAKFEQLAYAQRKEYAQWITRAKKYETRAERVSEAVERIKIGRRFR</sequence>
<dbReference type="STRING" id="645990.SAMN00120144_1584"/>
<dbReference type="Pfam" id="PF13376">
    <property type="entry name" value="OmdA"/>
    <property type="match status" value="1"/>
</dbReference>
<keyword evidence="2" id="KW-1185">Reference proteome</keyword>
<dbReference type="EMBL" id="FWWW01000076">
    <property type="protein sequence ID" value="SMB97684.1"/>
    <property type="molecule type" value="Genomic_DNA"/>
</dbReference>
<evidence type="ECO:0000313" key="2">
    <source>
        <dbReference type="Proteomes" id="UP000192266"/>
    </source>
</evidence>
<organism evidence="1 2">
    <name type="scientific">Hymenobacter roseosalivarius DSM 11622</name>
    <dbReference type="NCBI Taxonomy" id="645990"/>
    <lineage>
        <taxon>Bacteria</taxon>
        <taxon>Pseudomonadati</taxon>
        <taxon>Bacteroidota</taxon>
        <taxon>Cytophagia</taxon>
        <taxon>Cytophagales</taxon>
        <taxon>Hymenobacteraceae</taxon>
        <taxon>Hymenobacter</taxon>
    </lineage>
</organism>
<dbReference type="Proteomes" id="UP000192266">
    <property type="component" value="Unassembled WGS sequence"/>
</dbReference>
<dbReference type="SUPFAM" id="SSF141694">
    <property type="entry name" value="AF2212/PG0164-like"/>
    <property type="match status" value="1"/>
</dbReference>
<evidence type="ECO:0008006" key="3">
    <source>
        <dbReference type="Google" id="ProtNLM"/>
    </source>
</evidence>
<protein>
    <recommendedName>
        <fullName evidence="3">DUF1905 domain-containing protein</fullName>
    </recommendedName>
</protein>
<dbReference type="OrthoDB" id="9800461at2"/>
<dbReference type="Gene3D" id="2.40.30.100">
    <property type="entry name" value="AF2212/PG0164-like"/>
    <property type="match status" value="1"/>
</dbReference>
<accession>A0A1W1VXT6</accession>